<evidence type="ECO:0000256" key="5">
    <source>
        <dbReference type="ARBA" id="ARBA00022737"/>
    </source>
</evidence>
<dbReference type="InterPro" id="IPR000008">
    <property type="entry name" value="C2_dom"/>
</dbReference>
<dbReference type="PANTHER" id="PTHR45761:SF1">
    <property type="entry name" value="EXTENDED SYNAPTOTAGMIN-LIKE PROTEIN 2, ISOFORM C"/>
    <property type="match status" value="1"/>
</dbReference>
<dbReference type="PANTHER" id="PTHR45761">
    <property type="entry name" value="EXTENDED SYNAPTOTAGMIN-LIKE PROTEIN 2, ISOFORM C"/>
    <property type="match status" value="1"/>
</dbReference>
<protein>
    <recommendedName>
        <fullName evidence="11">SMP-LTD domain-containing protein</fullName>
    </recommendedName>
</protein>
<dbReference type="InterPro" id="IPR051634">
    <property type="entry name" value="Extended_Synaptotagmin"/>
</dbReference>
<dbReference type="AlphaFoldDB" id="A0AAE0F524"/>
<evidence type="ECO:0000313" key="13">
    <source>
        <dbReference type="Proteomes" id="UP001190700"/>
    </source>
</evidence>
<dbReference type="CDD" id="cd21670">
    <property type="entry name" value="SMP_ESyt"/>
    <property type="match status" value="1"/>
</dbReference>
<dbReference type="GO" id="GO:0005737">
    <property type="term" value="C:cytoplasm"/>
    <property type="evidence" value="ECO:0007669"/>
    <property type="project" value="UniProtKB-ARBA"/>
</dbReference>
<dbReference type="GO" id="GO:0008289">
    <property type="term" value="F:lipid binding"/>
    <property type="evidence" value="ECO:0007669"/>
    <property type="project" value="UniProtKB-KW"/>
</dbReference>
<evidence type="ECO:0000256" key="7">
    <source>
        <dbReference type="ARBA" id="ARBA00022989"/>
    </source>
</evidence>
<dbReference type="Pfam" id="PF17047">
    <property type="entry name" value="SMP_LBD"/>
    <property type="match status" value="1"/>
</dbReference>
<evidence type="ECO:0000256" key="2">
    <source>
        <dbReference type="ARBA" id="ARBA00022448"/>
    </source>
</evidence>
<dbReference type="GO" id="GO:0006869">
    <property type="term" value="P:lipid transport"/>
    <property type="evidence" value="ECO:0007669"/>
    <property type="project" value="UniProtKB-KW"/>
</dbReference>
<dbReference type="GO" id="GO:0016020">
    <property type="term" value="C:membrane"/>
    <property type="evidence" value="ECO:0007669"/>
    <property type="project" value="UniProtKB-SubCell"/>
</dbReference>
<evidence type="ECO:0000256" key="9">
    <source>
        <dbReference type="ARBA" id="ARBA00023121"/>
    </source>
</evidence>
<evidence type="ECO:0000256" key="8">
    <source>
        <dbReference type="ARBA" id="ARBA00023055"/>
    </source>
</evidence>
<dbReference type="Pfam" id="PF00168">
    <property type="entry name" value="C2"/>
    <property type="match status" value="1"/>
</dbReference>
<sequence length="471" mass="52350">MALSLAAGCLIGGFLGPEKGALGAGITVLALALSHLPRYDRVKRGLSRTFSSLTPKRKNIYFPHHFQDSVQLEFLNQLLVRFWSRLASGVDTYFRNTVEAMVEAQLPTNMRGFRFQNINLGEHPLRIVQAGIQNHVESSVELVLDLDYCCDATTTCNVRWRSANSKTENSESTVSGEDVIVTLSGLKLKGRMHLMLKPTLPCFPFAGAVTMHFLDQPQISFELEYSQDISERYLLKNILTRALDDTIAQLLVTPNNIYSKLSDQVDFFDTYALPTGFMHYQCLSGSFMEAHEKKYQGEAHVEKPDIYVTTTVGATVSRTPTCLNTTQPIWDFSDLAGFVLYDTRQSCQIKVYDESAEDDVLLGETVVPCGSLGGSQESPLRCKGVLWGDIAVRAELFKLSANPSLLEQHISYAYWKRQAVLVILVDSASGLCCTSTHINVTLGAQLPCLHGVYSTSFLGDTRTPWFSVRDP</sequence>
<proteinExistence type="predicted"/>
<dbReference type="Proteomes" id="UP001190700">
    <property type="component" value="Unassembled WGS sequence"/>
</dbReference>
<keyword evidence="10" id="KW-0472">Membrane</keyword>
<name>A0AAE0F524_9CHLO</name>
<reference evidence="12 13" key="1">
    <citation type="journal article" date="2015" name="Genome Biol. Evol.">
        <title>Comparative Genomics of a Bacterivorous Green Alga Reveals Evolutionary Causalities and Consequences of Phago-Mixotrophic Mode of Nutrition.</title>
        <authorList>
            <person name="Burns J.A."/>
            <person name="Paasch A."/>
            <person name="Narechania A."/>
            <person name="Kim E."/>
        </authorList>
    </citation>
    <scope>NUCLEOTIDE SEQUENCE [LARGE SCALE GENOMIC DNA]</scope>
    <source>
        <strain evidence="12 13">PLY_AMNH</strain>
    </source>
</reference>
<dbReference type="InterPro" id="IPR035892">
    <property type="entry name" value="C2_domain_sf"/>
</dbReference>
<evidence type="ECO:0000256" key="10">
    <source>
        <dbReference type="ARBA" id="ARBA00023136"/>
    </source>
</evidence>
<evidence type="ECO:0000256" key="6">
    <source>
        <dbReference type="ARBA" id="ARBA00022837"/>
    </source>
</evidence>
<keyword evidence="5" id="KW-0677">Repeat</keyword>
<evidence type="ECO:0000259" key="11">
    <source>
        <dbReference type="PROSITE" id="PS51847"/>
    </source>
</evidence>
<keyword evidence="3" id="KW-0812">Transmembrane</keyword>
<dbReference type="GO" id="GO:0012505">
    <property type="term" value="C:endomembrane system"/>
    <property type="evidence" value="ECO:0007669"/>
    <property type="project" value="UniProtKB-ARBA"/>
</dbReference>
<dbReference type="PROSITE" id="PS51847">
    <property type="entry name" value="SMP"/>
    <property type="match status" value="1"/>
</dbReference>
<keyword evidence="13" id="KW-1185">Reference proteome</keyword>
<dbReference type="GO" id="GO:0046872">
    <property type="term" value="F:metal ion binding"/>
    <property type="evidence" value="ECO:0007669"/>
    <property type="project" value="UniProtKB-KW"/>
</dbReference>
<keyword evidence="6" id="KW-0106">Calcium</keyword>
<dbReference type="EMBL" id="LGRX02025920">
    <property type="protein sequence ID" value="KAK3251647.1"/>
    <property type="molecule type" value="Genomic_DNA"/>
</dbReference>
<comment type="subcellular location">
    <subcellularLocation>
        <location evidence="1">Membrane</location>
    </subcellularLocation>
</comment>
<dbReference type="InterPro" id="IPR039010">
    <property type="entry name" value="Synaptotagmin_SMP"/>
</dbReference>
<evidence type="ECO:0000256" key="1">
    <source>
        <dbReference type="ARBA" id="ARBA00004370"/>
    </source>
</evidence>
<dbReference type="InterPro" id="IPR031468">
    <property type="entry name" value="SMP_LBD"/>
</dbReference>
<comment type="caution">
    <text evidence="12">The sequence shown here is derived from an EMBL/GenBank/DDBJ whole genome shotgun (WGS) entry which is preliminary data.</text>
</comment>
<keyword evidence="4" id="KW-0479">Metal-binding</keyword>
<evidence type="ECO:0000256" key="3">
    <source>
        <dbReference type="ARBA" id="ARBA00022692"/>
    </source>
</evidence>
<keyword evidence="2" id="KW-0813">Transport</keyword>
<organism evidence="12 13">
    <name type="scientific">Cymbomonas tetramitiformis</name>
    <dbReference type="NCBI Taxonomy" id="36881"/>
    <lineage>
        <taxon>Eukaryota</taxon>
        <taxon>Viridiplantae</taxon>
        <taxon>Chlorophyta</taxon>
        <taxon>Pyramimonadophyceae</taxon>
        <taxon>Pyramimonadales</taxon>
        <taxon>Pyramimonadaceae</taxon>
        <taxon>Cymbomonas</taxon>
    </lineage>
</organism>
<gene>
    <name evidence="12" type="ORF">CYMTET_39020</name>
</gene>
<dbReference type="Gene3D" id="2.60.40.150">
    <property type="entry name" value="C2 domain"/>
    <property type="match status" value="1"/>
</dbReference>
<evidence type="ECO:0000313" key="12">
    <source>
        <dbReference type="EMBL" id="KAK3251647.1"/>
    </source>
</evidence>
<keyword evidence="8" id="KW-0445">Lipid transport</keyword>
<dbReference type="SUPFAM" id="SSF49562">
    <property type="entry name" value="C2 domain (Calcium/lipid-binding domain, CaLB)"/>
    <property type="match status" value="1"/>
</dbReference>
<feature type="domain" description="SMP-LTD" evidence="11">
    <location>
        <begin position="68"/>
        <end position="262"/>
    </location>
</feature>
<accession>A0AAE0F524</accession>
<evidence type="ECO:0000256" key="4">
    <source>
        <dbReference type="ARBA" id="ARBA00022723"/>
    </source>
</evidence>
<keyword evidence="9" id="KW-0446">Lipid-binding</keyword>
<keyword evidence="7" id="KW-1133">Transmembrane helix</keyword>